<name>A0A5C6YP08_9FLAO</name>
<comment type="caution">
    <text evidence="2">The sequence shown here is derived from an EMBL/GenBank/DDBJ whole genome shotgun (WGS) entry which is preliminary data.</text>
</comment>
<reference evidence="2 3" key="1">
    <citation type="submission" date="2019-08" db="EMBL/GenBank/DDBJ databases">
        <title>Genome of Aequorivita lipolytica Y10-2 (type strain).</title>
        <authorList>
            <person name="Bowman J.P."/>
        </authorList>
    </citation>
    <scope>NUCLEOTIDE SEQUENCE [LARGE SCALE GENOMIC DNA]</scope>
    <source>
        <strain evidence="2 3">Y10-2</strain>
    </source>
</reference>
<dbReference type="EMBL" id="VORU01000010">
    <property type="protein sequence ID" value="TXD68591.1"/>
    <property type="molecule type" value="Genomic_DNA"/>
</dbReference>
<organism evidence="2 3">
    <name type="scientific">Aequorivita lipolytica</name>
    <dbReference type="NCBI Taxonomy" id="153267"/>
    <lineage>
        <taxon>Bacteria</taxon>
        <taxon>Pseudomonadati</taxon>
        <taxon>Bacteroidota</taxon>
        <taxon>Flavobacteriia</taxon>
        <taxon>Flavobacteriales</taxon>
        <taxon>Flavobacteriaceae</taxon>
        <taxon>Aequorivita</taxon>
    </lineage>
</organism>
<dbReference type="InterPro" id="IPR055259">
    <property type="entry name" value="YkvP/CgeB_Glyco_trans-like"/>
</dbReference>
<dbReference type="AlphaFoldDB" id="A0A5C6YP08"/>
<proteinExistence type="predicted"/>
<dbReference type="Pfam" id="PF13524">
    <property type="entry name" value="Glyco_trans_1_2"/>
    <property type="match status" value="1"/>
</dbReference>
<dbReference type="SUPFAM" id="SSF53756">
    <property type="entry name" value="UDP-Glycosyltransferase/glycogen phosphorylase"/>
    <property type="match status" value="1"/>
</dbReference>
<sequence>MKVLYVGQYSPGTTSKMRGDKIFGILNAEIFDVIDIHIPFYNTNRLWRSLGFRYNKGPLIGNVNRYVLSKFKKINYDLIWVDKGIFLNEKVIQMFRDYTTKMVHFTPDPAFTYNKSALFNQTLSYYDFLVTTKSYELDFYYKHVDPSKIIYTTQGFDKEIHKKSESDFKSKKGLVFIGRHEKEREIVIRKLLEDEIPVTLAGTKWETFANSHKTNPYLNYLGKGVYGDDYVKQFQNAHIGWGAISKWFPELHTTRTFEIPACGTALLTERNKETTSFFDDSEAIFYDNETDLLEKINFYLNNEKKLELIASRGYEKVHQAGYDYESILRKVLKTVMA</sequence>
<evidence type="ECO:0000259" key="1">
    <source>
        <dbReference type="Pfam" id="PF13524"/>
    </source>
</evidence>
<evidence type="ECO:0000313" key="3">
    <source>
        <dbReference type="Proteomes" id="UP000321945"/>
    </source>
</evidence>
<accession>A0A5C6YP08</accession>
<gene>
    <name evidence="2" type="ORF">ESV24_11810</name>
</gene>
<keyword evidence="3" id="KW-1185">Reference proteome</keyword>
<dbReference type="Gene3D" id="3.40.50.2000">
    <property type="entry name" value="Glycogen Phosphorylase B"/>
    <property type="match status" value="1"/>
</dbReference>
<dbReference type="RefSeq" id="WP_111816598.1">
    <property type="nucleotide sequence ID" value="NZ_CBCRZQ010000009.1"/>
</dbReference>
<dbReference type="GO" id="GO:0016740">
    <property type="term" value="F:transferase activity"/>
    <property type="evidence" value="ECO:0007669"/>
    <property type="project" value="UniProtKB-KW"/>
</dbReference>
<dbReference type="OrthoDB" id="110463at2"/>
<dbReference type="Proteomes" id="UP000321945">
    <property type="component" value="Unassembled WGS sequence"/>
</dbReference>
<keyword evidence="2" id="KW-0808">Transferase</keyword>
<feature type="domain" description="Spore protein YkvP/CgeB glycosyl transferase-like" evidence="1">
    <location>
        <begin position="185"/>
        <end position="332"/>
    </location>
</feature>
<protein>
    <submittedName>
        <fullName evidence="2">Glycosyltransferase</fullName>
    </submittedName>
</protein>
<evidence type="ECO:0000313" key="2">
    <source>
        <dbReference type="EMBL" id="TXD68591.1"/>
    </source>
</evidence>